<evidence type="ECO:0000256" key="8">
    <source>
        <dbReference type="SAM" id="Phobius"/>
    </source>
</evidence>
<proteinExistence type="predicted"/>
<feature type="compositionally biased region" description="Basic residues" evidence="7">
    <location>
        <begin position="197"/>
        <end position="211"/>
    </location>
</feature>
<feature type="transmembrane region" description="Helical" evidence="8">
    <location>
        <begin position="267"/>
        <end position="286"/>
    </location>
</feature>
<keyword evidence="6 8" id="KW-0472">Membrane</keyword>
<feature type="region of interest" description="Disordered" evidence="7">
    <location>
        <begin position="164"/>
        <end position="242"/>
    </location>
</feature>
<protein>
    <submittedName>
        <fullName evidence="9">Low affinity potassium transporter</fullName>
    </submittedName>
</protein>
<evidence type="ECO:0000256" key="5">
    <source>
        <dbReference type="ARBA" id="ARBA00023065"/>
    </source>
</evidence>
<feature type="transmembrane region" description="Helical" evidence="8">
    <location>
        <begin position="456"/>
        <end position="475"/>
    </location>
</feature>
<reference evidence="9" key="1">
    <citation type="submission" date="2020-05" db="EMBL/GenBank/DDBJ databases">
        <title>Phylogenomic resolution of chytrid fungi.</title>
        <authorList>
            <person name="Stajich J.E."/>
            <person name="Amses K."/>
            <person name="Simmons R."/>
            <person name="Seto K."/>
            <person name="Myers J."/>
            <person name="Bonds A."/>
            <person name="Quandt C.A."/>
            <person name="Barry K."/>
            <person name="Liu P."/>
            <person name="Grigoriev I."/>
            <person name="Longcore J.E."/>
            <person name="James T.Y."/>
        </authorList>
    </citation>
    <scope>NUCLEOTIDE SEQUENCE</scope>
    <source>
        <strain evidence="9">JEL0379</strain>
    </source>
</reference>
<dbReference type="GO" id="GO:0008324">
    <property type="term" value="F:monoatomic cation transmembrane transporter activity"/>
    <property type="evidence" value="ECO:0007669"/>
    <property type="project" value="InterPro"/>
</dbReference>
<feature type="compositionally biased region" description="Pro residues" evidence="7">
    <location>
        <begin position="177"/>
        <end position="186"/>
    </location>
</feature>
<feature type="transmembrane region" description="Helical" evidence="8">
    <location>
        <begin position="58"/>
        <end position="76"/>
    </location>
</feature>
<evidence type="ECO:0000256" key="7">
    <source>
        <dbReference type="SAM" id="MobiDB-lite"/>
    </source>
</evidence>
<accession>A0AAD5XS79</accession>
<keyword evidence="3 8" id="KW-0812">Transmembrane</keyword>
<dbReference type="EMBL" id="JADGJQ010000011">
    <property type="protein sequence ID" value="KAJ3181686.1"/>
    <property type="molecule type" value="Genomic_DNA"/>
</dbReference>
<keyword evidence="4 8" id="KW-1133">Transmembrane helix</keyword>
<gene>
    <name evidence="9" type="primary">TRK1</name>
    <name evidence="9" type="ORF">HDU87_000704</name>
</gene>
<keyword evidence="5" id="KW-0406">Ion transport</keyword>
<feature type="region of interest" description="Disordered" evidence="7">
    <location>
        <begin position="96"/>
        <end position="128"/>
    </location>
</feature>
<dbReference type="GO" id="GO:0030001">
    <property type="term" value="P:metal ion transport"/>
    <property type="evidence" value="ECO:0007669"/>
    <property type="project" value="UniProtKB-ARBA"/>
</dbReference>
<dbReference type="Pfam" id="PF02386">
    <property type="entry name" value="TrkH"/>
    <property type="match status" value="1"/>
</dbReference>
<evidence type="ECO:0000256" key="3">
    <source>
        <dbReference type="ARBA" id="ARBA00022692"/>
    </source>
</evidence>
<feature type="transmembrane region" description="Helical" evidence="8">
    <location>
        <begin position="398"/>
        <end position="418"/>
    </location>
</feature>
<dbReference type="InterPro" id="IPR003445">
    <property type="entry name" value="Cat_transpt"/>
</dbReference>
<evidence type="ECO:0000256" key="2">
    <source>
        <dbReference type="ARBA" id="ARBA00022448"/>
    </source>
</evidence>
<feature type="compositionally biased region" description="Acidic residues" evidence="7">
    <location>
        <begin position="119"/>
        <end position="128"/>
    </location>
</feature>
<comment type="subcellular location">
    <subcellularLocation>
        <location evidence="1">Membrane</location>
        <topology evidence="1">Multi-pass membrane protein</topology>
    </subcellularLocation>
</comment>
<feature type="compositionally biased region" description="Polar residues" evidence="7">
    <location>
        <begin position="720"/>
        <end position="729"/>
    </location>
</feature>
<dbReference type="PANTHER" id="PTHR31064">
    <property type="entry name" value="POTASSIUM TRANSPORT PROTEIN DDB_G0292412-RELATED"/>
    <property type="match status" value="1"/>
</dbReference>
<feature type="region of interest" description="Disordered" evidence="7">
    <location>
        <begin position="489"/>
        <end position="508"/>
    </location>
</feature>
<keyword evidence="10" id="KW-1185">Reference proteome</keyword>
<evidence type="ECO:0000313" key="9">
    <source>
        <dbReference type="EMBL" id="KAJ3181686.1"/>
    </source>
</evidence>
<organism evidence="9 10">
    <name type="scientific">Geranomyces variabilis</name>
    <dbReference type="NCBI Taxonomy" id="109894"/>
    <lineage>
        <taxon>Eukaryota</taxon>
        <taxon>Fungi</taxon>
        <taxon>Fungi incertae sedis</taxon>
        <taxon>Chytridiomycota</taxon>
        <taxon>Chytridiomycota incertae sedis</taxon>
        <taxon>Chytridiomycetes</taxon>
        <taxon>Spizellomycetales</taxon>
        <taxon>Powellomycetaceae</taxon>
        <taxon>Geranomyces</taxon>
    </lineage>
</organism>
<dbReference type="GO" id="GO:0005886">
    <property type="term" value="C:plasma membrane"/>
    <property type="evidence" value="ECO:0007669"/>
    <property type="project" value="TreeGrafter"/>
</dbReference>
<evidence type="ECO:0000256" key="6">
    <source>
        <dbReference type="ARBA" id="ARBA00023136"/>
    </source>
</evidence>
<evidence type="ECO:0000313" key="10">
    <source>
        <dbReference type="Proteomes" id="UP001212152"/>
    </source>
</evidence>
<feature type="transmembrane region" description="Helical" evidence="8">
    <location>
        <begin position="333"/>
        <end position="354"/>
    </location>
</feature>
<comment type="caution">
    <text evidence="9">The sequence shown here is derived from an EMBL/GenBank/DDBJ whole genome shotgun (WGS) entry which is preliminary data.</text>
</comment>
<feature type="region of interest" description="Disordered" evidence="7">
    <location>
        <begin position="670"/>
        <end position="729"/>
    </location>
</feature>
<evidence type="ECO:0000256" key="4">
    <source>
        <dbReference type="ARBA" id="ARBA00022989"/>
    </source>
</evidence>
<dbReference type="AlphaFoldDB" id="A0AAD5XS79"/>
<dbReference type="Proteomes" id="UP001212152">
    <property type="component" value="Unassembled WGS sequence"/>
</dbReference>
<sequence>MAWTVALAFSGSLVIFWTSSPSMLYIDALYWASTAQFVSGLSPGNIQSVSLAGQVTMWFLAIFGSPVIMSLIPVIIRRRAFKKVLEKEFELTPAGKLRRRGASSESDDPIDTNAAAAASDDDDAPEDAAVYEEFSSVPREPHWEHRREHRGGLELWSVAVRQAAKRGGHQLRDSSVSPPPPPPPPLQIGNKHLDGLHHHHHHHHQRQHQHHFIRDEPEASTSSSPLRHRHSSSSQSLSALDHSRQRHVLEHVGGVEYRALKVLETVIITYYFGFQLLCMFFIRAYLAFRPPLQAHIASIVSPWWFAAFNAIVSFNQVGISLLNDGFARFGNEVVLLAFLCLPIVFGNTGFPIAMRGSIRTLEWLARKRGQQNSARVYRYLLKYPRRCFTHLFDPRQTLLLGCSLLFLNLLQFVCSVALDSRDSAYAGLSWFVHFFQSIATRNAGYQVVTFAALHPAMLWVYVGMMYLGATYPVTIRIRGTANTRYEQRDLVRSSADEDSSETSGSGAEKSDTSLLEVRRMMLNDIVWIFCIVFLILVFENSSVGREWPMEEASSPSNPPATNSTFTIFALVFEVVSAYGNVGYSLGTPNTGFALSGTWSTPSKVAICAAMCLGRHRGLPDAVDQTVRLPTRKTAQRTRVIDRHTGHEASDGPHDGSQYPDLEPFIMGYGNRRPPPPAAAAAATSAGNATDSVPAGGDPADSVVPAGRVGEERIHIGPILSPSSVLGSST</sequence>
<name>A0AAD5XS79_9FUNG</name>
<dbReference type="PANTHER" id="PTHR31064:SF30">
    <property type="entry name" value="HIGH-AFFINITY POTASSIUM TRANSPORT PROTEIN-RELATED"/>
    <property type="match status" value="1"/>
</dbReference>
<dbReference type="InterPro" id="IPR051143">
    <property type="entry name" value="TrkH_K-transport"/>
</dbReference>
<feature type="transmembrane region" description="Helical" evidence="8">
    <location>
        <begin position="425"/>
        <end position="444"/>
    </location>
</feature>
<keyword evidence="2" id="KW-0813">Transport</keyword>
<evidence type="ECO:0000256" key="1">
    <source>
        <dbReference type="ARBA" id="ARBA00004141"/>
    </source>
</evidence>
<feature type="transmembrane region" description="Helical" evidence="8">
    <location>
        <begin position="563"/>
        <end position="581"/>
    </location>
</feature>
<feature type="transmembrane region" description="Helical" evidence="8">
    <location>
        <begin position="525"/>
        <end position="543"/>
    </location>
</feature>